<accession>I1RC38</accession>
<organism evidence="1 3">
    <name type="scientific">Gibberella zeae (strain ATCC MYA-4620 / CBS 123657 / FGSC 9075 / NRRL 31084 / PH-1)</name>
    <name type="common">Wheat head blight fungus</name>
    <name type="synonym">Fusarium graminearum</name>
    <dbReference type="NCBI Taxonomy" id="229533"/>
    <lineage>
        <taxon>Eukaryota</taxon>
        <taxon>Fungi</taxon>
        <taxon>Dikarya</taxon>
        <taxon>Ascomycota</taxon>
        <taxon>Pezizomycotina</taxon>
        <taxon>Sordariomycetes</taxon>
        <taxon>Hypocreomycetidae</taxon>
        <taxon>Hypocreales</taxon>
        <taxon>Nectriaceae</taxon>
        <taxon>Fusarium</taxon>
    </lineage>
</organism>
<dbReference type="RefSeq" id="XP_011316907.1">
    <property type="nucleotide sequence ID" value="XM_011318605.1"/>
</dbReference>
<dbReference type="KEGG" id="fgr:FGSG_01140"/>
<dbReference type="Proteomes" id="UP000070720">
    <property type="component" value="Chromosome 1"/>
</dbReference>
<reference evidence="2 3" key="2">
    <citation type="journal article" date="2010" name="Nature">
        <title>Comparative genomics reveals mobile pathogenicity chromosomes in Fusarium.</title>
        <authorList>
            <person name="Ma L.J."/>
            <person name="van der Does H.C."/>
            <person name="Borkovich K.A."/>
            <person name="Coleman J.J."/>
            <person name="Daboussi M.J."/>
            <person name="Di Pietro A."/>
            <person name="Dufresne M."/>
            <person name="Freitag M."/>
            <person name="Grabherr M."/>
            <person name="Henrissat B."/>
            <person name="Houterman P.M."/>
            <person name="Kang S."/>
            <person name="Shim W.B."/>
            <person name="Woloshuk C."/>
            <person name="Xie X."/>
            <person name="Xu J.R."/>
            <person name="Antoniw J."/>
            <person name="Baker S.E."/>
            <person name="Bluhm B.H."/>
            <person name="Breakspear A."/>
            <person name="Brown D.W."/>
            <person name="Butchko R.A."/>
            <person name="Chapman S."/>
            <person name="Coulson R."/>
            <person name="Coutinho P.M."/>
            <person name="Danchin E.G."/>
            <person name="Diener A."/>
            <person name="Gale L.R."/>
            <person name="Gardiner D.M."/>
            <person name="Goff S."/>
            <person name="Hammond-Kosack K.E."/>
            <person name="Hilburn K."/>
            <person name="Hua-Van A."/>
            <person name="Jonkers W."/>
            <person name="Kazan K."/>
            <person name="Kodira C.D."/>
            <person name="Koehrsen M."/>
            <person name="Kumar L."/>
            <person name="Lee Y.H."/>
            <person name="Li L."/>
            <person name="Manners J.M."/>
            <person name="Miranda-Saavedra D."/>
            <person name="Mukherjee M."/>
            <person name="Park G."/>
            <person name="Park J."/>
            <person name="Park S.Y."/>
            <person name="Proctor R.H."/>
            <person name="Regev A."/>
            <person name="Ruiz-Roldan M.C."/>
            <person name="Sain D."/>
            <person name="Sakthikumar S."/>
            <person name="Sykes S."/>
            <person name="Schwartz D.C."/>
            <person name="Turgeon B.G."/>
            <person name="Wapinski I."/>
            <person name="Yoder O."/>
            <person name="Young S."/>
            <person name="Zeng Q."/>
            <person name="Zhou S."/>
            <person name="Galagan J."/>
            <person name="Cuomo C.A."/>
            <person name="Kistler H.C."/>
            <person name="Rep M."/>
        </authorList>
    </citation>
    <scope>GENOME REANNOTATION</scope>
    <source>
        <strain evidence="3">ATCC MYA-4620 / CBS 123657 / FGSC 9075 / NRRL 31084 / PH-1</strain>
        <strain evidence="2">PH-1 / ATCC MYA-4620 / FGSC 9075 / NRRL 31084</strain>
    </source>
</reference>
<reference evidence="2" key="4">
    <citation type="submission" date="2017-01" db="UniProtKB">
        <authorList>
            <consortium name="EnsemblFungi"/>
        </authorList>
    </citation>
    <scope>IDENTIFICATION</scope>
    <source>
        <strain evidence="2">PH-1 / ATCC MYA-4620 / FGSC 9075 / NRRL 31084</strain>
    </source>
</reference>
<dbReference type="AlphaFoldDB" id="I1RC38"/>
<protein>
    <submittedName>
        <fullName evidence="1">Chromosome 1, complete genome</fullName>
    </submittedName>
</protein>
<accession>A0A098D439</accession>
<name>I1RC38_GIBZE</name>
<reference evidence="1 3" key="3">
    <citation type="journal article" date="2015" name="BMC Genomics">
        <title>The completed genome sequence of the pathogenic ascomycete fungus Fusarium graminearum.</title>
        <authorList>
            <person name="King R."/>
            <person name="Urban M."/>
            <person name="Hammond-Kosack M.C."/>
            <person name="Hassani-Pak K."/>
            <person name="Hammond-Kosack K.E."/>
        </authorList>
    </citation>
    <scope>NUCLEOTIDE SEQUENCE [LARGE SCALE GENOMIC DNA]</scope>
    <source>
        <strain evidence="3">ATCC MYA-4620 / CBS 123657 / FGSC 9075 / NRRL 31084 / PH-1</strain>
        <strain evidence="1">PH-1</strain>
    </source>
</reference>
<keyword evidence="3" id="KW-1185">Reference proteome</keyword>
<gene>
    <name evidence="2" type="primary">FG01140.1</name>
    <name evidence="1" type="ORF">FGRAMPH1_01T02831</name>
</gene>
<dbReference type="EnsemblFungi" id="CEF73217">
    <property type="protein sequence ID" value="CEF73217"/>
    <property type="gene ID" value="FGRRES_01140"/>
</dbReference>
<dbReference type="HOGENOM" id="CLU_2359913_0_0_1"/>
<dbReference type="VEuPathDB" id="FungiDB:FGRAMPH1_01G02831"/>
<reference evidence="2 3" key="1">
    <citation type="journal article" date="2007" name="Science">
        <title>The Fusarium graminearum genome reveals a link between localized polymorphism and pathogen specialization.</title>
        <authorList>
            <person name="Cuomo C.A."/>
            <person name="Gueldener U."/>
            <person name="Xu J.-R."/>
            <person name="Trail F."/>
            <person name="Turgeon B.G."/>
            <person name="Di Pietro A."/>
            <person name="Walton J.D."/>
            <person name="Ma L.-J."/>
            <person name="Baker S.E."/>
            <person name="Rep M."/>
            <person name="Adam G."/>
            <person name="Antoniw J."/>
            <person name="Baldwin T."/>
            <person name="Calvo S.E."/>
            <person name="Chang Y.-L."/>
            <person name="DeCaprio D."/>
            <person name="Gale L.R."/>
            <person name="Gnerre S."/>
            <person name="Goswami R.S."/>
            <person name="Hammond-Kosack K."/>
            <person name="Harris L.J."/>
            <person name="Hilburn K."/>
            <person name="Kennell J.C."/>
            <person name="Kroken S."/>
            <person name="Magnuson J.K."/>
            <person name="Mannhaupt G."/>
            <person name="Mauceli E.W."/>
            <person name="Mewes H.-W."/>
            <person name="Mitterbauer R."/>
            <person name="Muehlbauer G."/>
            <person name="Muensterkoetter M."/>
            <person name="Nelson D."/>
            <person name="O'Donnell K."/>
            <person name="Ouellet T."/>
            <person name="Qi W."/>
            <person name="Quesneville H."/>
            <person name="Roncero M.I.G."/>
            <person name="Seong K.-Y."/>
            <person name="Tetko I.V."/>
            <person name="Urban M."/>
            <person name="Waalwijk C."/>
            <person name="Ward T.J."/>
            <person name="Yao J."/>
            <person name="Birren B.W."/>
            <person name="Kistler H.C."/>
        </authorList>
    </citation>
    <scope>NUCLEOTIDE SEQUENCE [LARGE SCALE GENOMIC DNA]</scope>
    <source>
        <strain evidence="3">ATCC MYA-4620 / CBS 123657 / FGSC 9075 / NRRL 31084 / PH-1</strain>
        <strain evidence="2">PH-1 / ATCC MYA-4620 / FGSC 9075 / NRRL 31084</strain>
    </source>
</reference>
<sequence>MNCGQSSSQHTNMLASATRLNAKLTVAGGQDKHLHRPIVIDDTEFGSNKRWGNNTSRVCKDQQPVQEGTCLIGTLRVHRFMLKAKKSDNIRDFTMFDLARTRERTVTT</sequence>
<dbReference type="EMBL" id="HG970332">
    <property type="protein sequence ID" value="CEF73217.1"/>
    <property type="molecule type" value="Genomic_DNA"/>
</dbReference>
<proteinExistence type="predicted"/>
<evidence type="ECO:0000313" key="3">
    <source>
        <dbReference type="Proteomes" id="UP000070720"/>
    </source>
</evidence>
<evidence type="ECO:0000313" key="1">
    <source>
        <dbReference type="EMBL" id="CEF73217.1"/>
    </source>
</evidence>
<dbReference type="InParanoid" id="I1RC38"/>
<evidence type="ECO:0000313" key="2">
    <source>
        <dbReference type="EnsemblFungi" id="CEF73217"/>
    </source>
</evidence>